<sequence length="31" mass="3499">MNHAEEQTASSLDNQTMTVVTGRAFYTPQNR</sequence>
<name>A0A0A9HBV2_ARUDO</name>
<feature type="compositionally biased region" description="Polar residues" evidence="1">
    <location>
        <begin position="7"/>
        <end position="19"/>
    </location>
</feature>
<reference evidence="2" key="2">
    <citation type="journal article" date="2015" name="Data Brief">
        <title>Shoot transcriptome of the giant reed, Arundo donax.</title>
        <authorList>
            <person name="Barrero R.A."/>
            <person name="Guerrero F.D."/>
            <person name="Moolhuijzen P."/>
            <person name="Goolsby J.A."/>
            <person name="Tidwell J."/>
            <person name="Bellgard S.E."/>
            <person name="Bellgard M.I."/>
        </authorList>
    </citation>
    <scope>NUCLEOTIDE SEQUENCE</scope>
    <source>
        <tissue evidence="2">Shoot tissue taken approximately 20 cm above the soil surface</tissue>
    </source>
</reference>
<feature type="region of interest" description="Disordered" evidence="1">
    <location>
        <begin position="1"/>
        <end position="31"/>
    </location>
</feature>
<protein>
    <submittedName>
        <fullName evidence="2">Uncharacterized protein</fullName>
    </submittedName>
</protein>
<evidence type="ECO:0000313" key="2">
    <source>
        <dbReference type="EMBL" id="JAE34620.1"/>
    </source>
</evidence>
<dbReference type="AlphaFoldDB" id="A0A0A9HBV2"/>
<organism evidence="2">
    <name type="scientific">Arundo donax</name>
    <name type="common">Giant reed</name>
    <name type="synonym">Donax arundinaceus</name>
    <dbReference type="NCBI Taxonomy" id="35708"/>
    <lineage>
        <taxon>Eukaryota</taxon>
        <taxon>Viridiplantae</taxon>
        <taxon>Streptophyta</taxon>
        <taxon>Embryophyta</taxon>
        <taxon>Tracheophyta</taxon>
        <taxon>Spermatophyta</taxon>
        <taxon>Magnoliopsida</taxon>
        <taxon>Liliopsida</taxon>
        <taxon>Poales</taxon>
        <taxon>Poaceae</taxon>
        <taxon>PACMAD clade</taxon>
        <taxon>Arundinoideae</taxon>
        <taxon>Arundineae</taxon>
        <taxon>Arundo</taxon>
    </lineage>
</organism>
<accession>A0A0A9HBV2</accession>
<evidence type="ECO:0000256" key="1">
    <source>
        <dbReference type="SAM" id="MobiDB-lite"/>
    </source>
</evidence>
<reference evidence="2" key="1">
    <citation type="submission" date="2014-09" db="EMBL/GenBank/DDBJ databases">
        <authorList>
            <person name="Magalhaes I.L.F."/>
            <person name="Oliveira U."/>
            <person name="Santos F.R."/>
            <person name="Vidigal T.H.D.A."/>
            <person name="Brescovit A.D."/>
            <person name="Santos A.J."/>
        </authorList>
    </citation>
    <scope>NUCLEOTIDE SEQUENCE</scope>
    <source>
        <tissue evidence="2">Shoot tissue taken approximately 20 cm above the soil surface</tissue>
    </source>
</reference>
<dbReference type="EMBL" id="GBRH01163276">
    <property type="protein sequence ID" value="JAE34620.1"/>
    <property type="molecule type" value="Transcribed_RNA"/>
</dbReference>
<proteinExistence type="predicted"/>